<dbReference type="OrthoDB" id="9975959at2759"/>
<proteinExistence type="predicted"/>
<evidence type="ECO:0000256" key="7">
    <source>
        <dbReference type="ARBA" id="ARBA00022801"/>
    </source>
</evidence>
<organism evidence="13 14">
    <name type="scientific">Thermothielavioides terrestris (strain ATCC 38088 / NRRL 8126)</name>
    <name type="common">Thielavia terrestris</name>
    <dbReference type="NCBI Taxonomy" id="578455"/>
    <lineage>
        <taxon>Eukaryota</taxon>
        <taxon>Fungi</taxon>
        <taxon>Dikarya</taxon>
        <taxon>Ascomycota</taxon>
        <taxon>Pezizomycotina</taxon>
        <taxon>Sordariomycetes</taxon>
        <taxon>Sordariomycetidae</taxon>
        <taxon>Sordariales</taxon>
        <taxon>Chaetomiaceae</taxon>
        <taxon>Thermothielavioides</taxon>
        <taxon>Thermothielavioides terrestris</taxon>
    </lineage>
</organism>
<keyword evidence="9" id="KW-0234">DNA repair</keyword>
<dbReference type="GeneID" id="11522984"/>
<keyword evidence="10" id="KW-0539">Nucleus</keyword>
<evidence type="ECO:0000256" key="3">
    <source>
        <dbReference type="ARBA" id="ARBA00004322"/>
    </source>
</evidence>
<dbReference type="GO" id="GO:0003697">
    <property type="term" value="F:single-stranded DNA binding"/>
    <property type="evidence" value="ECO:0007669"/>
    <property type="project" value="TreeGrafter"/>
</dbReference>
<dbReference type="Gene3D" id="3.60.10.10">
    <property type="entry name" value="Endonuclease/exonuclease/phosphatase"/>
    <property type="match status" value="1"/>
</dbReference>
<dbReference type="AlphaFoldDB" id="G2RHQ6"/>
<evidence type="ECO:0000313" key="13">
    <source>
        <dbReference type="EMBL" id="AEO71368.1"/>
    </source>
</evidence>
<dbReference type="PANTHER" id="PTHR15822:SF4">
    <property type="entry name" value="TYROSYL-DNA PHOSPHODIESTERASE 2"/>
    <property type="match status" value="1"/>
</dbReference>
<dbReference type="Proteomes" id="UP000008181">
    <property type="component" value="Chromosome 6"/>
</dbReference>
<evidence type="ECO:0000256" key="8">
    <source>
        <dbReference type="ARBA" id="ARBA00022842"/>
    </source>
</evidence>
<evidence type="ECO:0000256" key="6">
    <source>
        <dbReference type="ARBA" id="ARBA00022763"/>
    </source>
</evidence>
<keyword evidence="5" id="KW-0479">Metal-binding</keyword>
<dbReference type="GO" id="GO:0004518">
    <property type="term" value="F:nuclease activity"/>
    <property type="evidence" value="ECO:0007669"/>
    <property type="project" value="UniProtKB-KW"/>
</dbReference>
<dbReference type="GO" id="GO:0070260">
    <property type="term" value="F:5'-tyrosyl-DNA phosphodiesterase activity"/>
    <property type="evidence" value="ECO:0007669"/>
    <property type="project" value="TreeGrafter"/>
</dbReference>
<evidence type="ECO:0000259" key="12">
    <source>
        <dbReference type="Pfam" id="PF03372"/>
    </source>
</evidence>
<keyword evidence="8" id="KW-0460">Magnesium</keyword>
<dbReference type="eggNOG" id="KOG2756">
    <property type="taxonomic scope" value="Eukaryota"/>
</dbReference>
<sequence length="390" mass="44127">MIRVHNSQLPSHVANGLHPLIVRQLTSLDYMFRFFRHLTRQKTANPRSKIQMFPAIHTWRRGEPARQEYFTFKDGLWHPVEVQGSTIPPGSETPASFQFSVLSWNIDFMRPHGDARMTGALQHLHSLTSRHAQPSVIMLNEMTEGDLKLIKSADWVREHYNITDASPGHWESPGYGTTMLVPRALPIKDVFRMHYERTAMQRDALCVDVPLPRGRTLRLCTTHLESLKARPPLRPAQLAAAARLLREAHAGVLGGDLNAIEPFDRTLHAENGLRDAYLDSGGVEGAEEGMTWGQMAGRRERDRFGLSRMDKILFCGGVRLLGFERFGMDVLMEGTEEERQELMDQWAMEKPWVTDHLGVKAEFHIELADKDEPAEEDGVGQEPGQPEAGS</sequence>
<comment type="cofactor">
    <cofactor evidence="1">
        <name>Mn(2+)</name>
        <dbReference type="ChEBI" id="CHEBI:29035"/>
    </cofactor>
</comment>
<keyword evidence="7" id="KW-0378">Hydrolase</keyword>
<evidence type="ECO:0000256" key="10">
    <source>
        <dbReference type="ARBA" id="ARBA00023242"/>
    </source>
</evidence>
<evidence type="ECO:0000256" key="5">
    <source>
        <dbReference type="ARBA" id="ARBA00022723"/>
    </source>
</evidence>
<dbReference type="InterPro" id="IPR036691">
    <property type="entry name" value="Endo/exonu/phosph_ase_sf"/>
</dbReference>
<dbReference type="InterPro" id="IPR051547">
    <property type="entry name" value="TDP2-like"/>
</dbReference>
<keyword evidence="14" id="KW-1185">Reference proteome</keyword>
<dbReference type="EMBL" id="CP003014">
    <property type="protein sequence ID" value="AEO71368.1"/>
    <property type="molecule type" value="Genomic_DNA"/>
</dbReference>
<evidence type="ECO:0000313" key="14">
    <source>
        <dbReference type="Proteomes" id="UP000008181"/>
    </source>
</evidence>
<dbReference type="Pfam" id="PF03372">
    <property type="entry name" value="Exo_endo_phos"/>
    <property type="match status" value="1"/>
</dbReference>
<dbReference type="STRING" id="578455.G2RHQ6"/>
<protein>
    <recommendedName>
        <fullName evidence="12">Endonuclease/exonuclease/phosphatase domain-containing protein</fullName>
    </recommendedName>
</protein>
<dbReference type="PANTHER" id="PTHR15822">
    <property type="entry name" value="TRAF AND TNF RECEPTOR-ASSOCIATED PROTEIN"/>
    <property type="match status" value="1"/>
</dbReference>
<dbReference type="KEGG" id="ttt:THITE_2123634"/>
<reference evidence="13 14" key="1">
    <citation type="journal article" date="2011" name="Nat. Biotechnol.">
        <title>Comparative genomic analysis of the thermophilic biomass-degrading fungi Myceliophthora thermophila and Thielavia terrestris.</title>
        <authorList>
            <person name="Berka R.M."/>
            <person name="Grigoriev I.V."/>
            <person name="Otillar R."/>
            <person name="Salamov A."/>
            <person name="Grimwood J."/>
            <person name="Reid I."/>
            <person name="Ishmael N."/>
            <person name="John T."/>
            <person name="Darmond C."/>
            <person name="Moisan M.-C."/>
            <person name="Henrissat B."/>
            <person name="Coutinho P.M."/>
            <person name="Lombard V."/>
            <person name="Natvig D.O."/>
            <person name="Lindquist E."/>
            <person name="Schmutz J."/>
            <person name="Lucas S."/>
            <person name="Harris P."/>
            <person name="Powlowski J."/>
            <person name="Bellemare A."/>
            <person name="Taylor D."/>
            <person name="Butler G."/>
            <person name="de Vries R.P."/>
            <person name="Allijn I.E."/>
            <person name="van den Brink J."/>
            <person name="Ushinsky S."/>
            <person name="Storms R."/>
            <person name="Powell A.J."/>
            <person name="Paulsen I.T."/>
            <person name="Elbourne L.D.H."/>
            <person name="Baker S.E."/>
            <person name="Magnuson J."/>
            <person name="LaBoissiere S."/>
            <person name="Clutterbuck A.J."/>
            <person name="Martinez D."/>
            <person name="Wogulis M."/>
            <person name="de Leon A.L."/>
            <person name="Rey M.W."/>
            <person name="Tsang A."/>
        </authorList>
    </citation>
    <scope>NUCLEOTIDE SEQUENCE [LARGE SCALE GENOMIC DNA]</scope>
    <source>
        <strain evidence="14">ATCC 38088 / NRRL 8126</strain>
    </source>
</reference>
<dbReference type="RefSeq" id="XP_003657704.1">
    <property type="nucleotide sequence ID" value="XM_003657656.1"/>
</dbReference>
<dbReference type="GO" id="GO:0005737">
    <property type="term" value="C:cytoplasm"/>
    <property type="evidence" value="ECO:0007669"/>
    <property type="project" value="TreeGrafter"/>
</dbReference>
<feature type="region of interest" description="Disordered" evidence="11">
    <location>
        <begin position="367"/>
        <end position="390"/>
    </location>
</feature>
<feature type="domain" description="Endonuclease/exonuclease/phosphatase" evidence="12">
    <location>
        <begin position="102"/>
        <end position="356"/>
    </location>
</feature>
<evidence type="ECO:0000256" key="1">
    <source>
        <dbReference type="ARBA" id="ARBA00001936"/>
    </source>
</evidence>
<dbReference type="SUPFAM" id="SSF56219">
    <property type="entry name" value="DNase I-like"/>
    <property type="match status" value="1"/>
</dbReference>
<evidence type="ECO:0000256" key="4">
    <source>
        <dbReference type="ARBA" id="ARBA00022722"/>
    </source>
</evidence>
<name>G2RHQ6_THETT</name>
<dbReference type="HOGENOM" id="CLU_042307_0_1_1"/>
<dbReference type="GO" id="GO:0046872">
    <property type="term" value="F:metal ion binding"/>
    <property type="evidence" value="ECO:0007669"/>
    <property type="project" value="UniProtKB-KW"/>
</dbReference>
<dbReference type="GO" id="GO:0006302">
    <property type="term" value="P:double-strand break repair"/>
    <property type="evidence" value="ECO:0007669"/>
    <property type="project" value="TreeGrafter"/>
</dbReference>
<evidence type="ECO:0000256" key="9">
    <source>
        <dbReference type="ARBA" id="ARBA00023204"/>
    </source>
</evidence>
<comment type="cofactor">
    <cofactor evidence="2">
        <name>Mg(2+)</name>
        <dbReference type="ChEBI" id="CHEBI:18420"/>
    </cofactor>
</comment>
<gene>
    <name evidence="13" type="ORF">THITE_2123634</name>
</gene>
<evidence type="ECO:0000256" key="11">
    <source>
        <dbReference type="SAM" id="MobiDB-lite"/>
    </source>
</evidence>
<keyword evidence="4" id="KW-0540">Nuclease</keyword>
<keyword evidence="6" id="KW-0227">DNA damage</keyword>
<dbReference type="InterPro" id="IPR005135">
    <property type="entry name" value="Endo/exonuclease/phosphatase"/>
</dbReference>
<evidence type="ECO:0000256" key="2">
    <source>
        <dbReference type="ARBA" id="ARBA00001946"/>
    </source>
</evidence>
<dbReference type="CDD" id="cd09080">
    <property type="entry name" value="TDP2"/>
    <property type="match status" value="1"/>
</dbReference>
<comment type="subcellular location">
    <subcellularLocation>
        <location evidence="3">Nucleus</location>
        <location evidence="3">PML body</location>
    </subcellularLocation>
</comment>
<accession>G2RHQ6</accession>